<evidence type="ECO:0000256" key="1">
    <source>
        <dbReference type="SAM" id="Phobius"/>
    </source>
</evidence>
<evidence type="ECO:0000313" key="3">
    <source>
        <dbReference type="EMBL" id="OGN32355.1"/>
    </source>
</evidence>
<sequence length="189" mass="22070">MALRRHPKMIQLNSDEIVVFEIRKHWFYIFWRALALLIVTAIIAGGVYLAVYFSSRYFQLNIGGSYEIIFALGFLAVLLIAWMSFFAFWTKYYLDYWVVTNERIVDVDLMGFFHQETAVVRLDQIQDVTIRVNGFFQNIFGFGTIQIQTAGESREFIMPNITNPEGVKETIFRLQNEAMEKPKKVEIAV</sequence>
<gene>
    <name evidence="3" type="ORF">A3J01_00310</name>
</gene>
<dbReference type="PANTHER" id="PTHR37938:SF1">
    <property type="entry name" value="BLL0215 PROTEIN"/>
    <property type="match status" value="1"/>
</dbReference>
<feature type="transmembrane region" description="Helical" evidence="1">
    <location>
        <begin position="68"/>
        <end position="89"/>
    </location>
</feature>
<dbReference type="Pfam" id="PF03703">
    <property type="entry name" value="bPH_2"/>
    <property type="match status" value="1"/>
</dbReference>
<name>A0A1F8H441_9BACT</name>
<comment type="caution">
    <text evidence="3">The sequence shown here is derived from an EMBL/GenBank/DDBJ whole genome shotgun (WGS) entry which is preliminary data.</text>
</comment>
<feature type="transmembrane region" description="Helical" evidence="1">
    <location>
        <begin position="29"/>
        <end position="53"/>
    </location>
</feature>
<keyword evidence="1" id="KW-0472">Membrane</keyword>
<proteinExistence type="predicted"/>
<keyword evidence="1" id="KW-0812">Transmembrane</keyword>
<reference evidence="3 4" key="1">
    <citation type="journal article" date="2016" name="Nat. Commun.">
        <title>Thousands of microbial genomes shed light on interconnected biogeochemical processes in an aquifer system.</title>
        <authorList>
            <person name="Anantharaman K."/>
            <person name="Brown C.T."/>
            <person name="Hug L.A."/>
            <person name="Sharon I."/>
            <person name="Castelle C.J."/>
            <person name="Probst A.J."/>
            <person name="Thomas B.C."/>
            <person name="Singh A."/>
            <person name="Wilkins M.J."/>
            <person name="Karaoz U."/>
            <person name="Brodie E.L."/>
            <person name="Williams K.H."/>
            <person name="Hubbard S.S."/>
            <person name="Banfield J.F."/>
        </authorList>
    </citation>
    <scope>NUCLEOTIDE SEQUENCE [LARGE SCALE GENOMIC DNA]</scope>
</reference>
<keyword evidence="1" id="KW-1133">Transmembrane helix</keyword>
<dbReference type="PANTHER" id="PTHR37938">
    <property type="entry name" value="BLL0215 PROTEIN"/>
    <property type="match status" value="1"/>
</dbReference>
<dbReference type="InterPro" id="IPR005182">
    <property type="entry name" value="YdbS-like_PH"/>
</dbReference>
<dbReference type="STRING" id="1802707.A3J01_00310"/>
<evidence type="ECO:0000313" key="4">
    <source>
        <dbReference type="Proteomes" id="UP000177609"/>
    </source>
</evidence>
<dbReference type="EMBL" id="MGKV01000007">
    <property type="protein sequence ID" value="OGN32355.1"/>
    <property type="molecule type" value="Genomic_DNA"/>
</dbReference>
<accession>A0A1F8H441</accession>
<evidence type="ECO:0000259" key="2">
    <source>
        <dbReference type="Pfam" id="PF03703"/>
    </source>
</evidence>
<feature type="domain" description="YdbS-like PH" evidence="2">
    <location>
        <begin position="98"/>
        <end position="171"/>
    </location>
</feature>
<dbReference type="Proteomes" id="UP000177609">
    <property type="component" value="Unassembled WGS sequence"/>
</dbReference>
<dbReference type="AlphaFoldDB" id="A0A1F8H441"/>
<organism evidence="3 4">
    <name type="scientific">Candidatus Yanofskybacteria bacterium RIFCSPLOWO2_02_FULL_45_18</name>
    <dbReference type="NCBI Taxonomy" id="1802707"/>
    <lineage>
        <taxon>Bacteria</taxon>
        <taxon>Candidatus Yanofskyibacteriota</taxon>
    </lineage>
</organism>
<protein>
    <recommendedName>
        <fullName evidence="2">YdbS-like PH domain-containing protein</fullName>
    </recommendedName>
</protein>